<dbReference type="RefSeq" id="WP_344810314.1">
    <property type="nucleotide sequence ID" value="NZ_BAAAYX010000002.1"/>
</dbReference>
<feature type="transmembrane region" description="Helical" evidence="1">
    <location>
        <begin position="140"/>
        <end position="156"/>
    </location>
</feature>
<feature type="transmembrane region" description="Helical" evidence="1">
    <location>
        <begin position="163"/>
        <end position="188"/>
    </location>
</feature>
<proteinExistence type="predicted"/>
<dbReference type="PANTHER" id="PTHR30590">
    <property type="entry name" value="INNER MEMBRANE PROTEIN"/>
    <property type="match status" value="1"/>
</dbReference>
<dbReference type="EMBL" id="BAAAYX010000002">
    <property type="protein sequence ID" value="GAA3690026.1"/>
    <property type="molecule type" value="Genomic_DNA"/>
</dbReference>
<feature type="transmembrane region" description="Helical" evidence="1">
    <location>
        <begin position="305"/>
        <end position="327"/>
    </location>
</feature>
<feature type="transmembrane region" description="Helical" evidence="1">
    <location>
        <begin position="348"/>
        <end position="367"/>
    </location>
</feature>
<evidence type="ECO:0000313" key="4">
    <source>
        <dbReference type="Proteomes" id="UP001500051"/>
    </source>
</evidence>
<feature type="transmembrane region" description="Helical" evidence="1">
    <location>
        <begin position="71"/>
        <end position="97"/>
    </location>
</feature>
<dbReference type="Pfam" id="PF04235">
    <property type="entry name" value="DUF418"/>
    <property type="match status" value="1"/>
</dbReference>
<organism evidence="3 4">
    <name type="scientific">Microlunatus aurantiacus</name>
    <dbReference type="NCBI Taxonomy" id="446786"/>
    <lineage>
        <taxon>Bacteria</taxon>
        <taxon>Bacillati</taxon>
        <taxon>Actinomycetota</taxon>
        <taxon>Actinomycetes</taxon>
        <taxon>Propionibacteriales</taxon>
        <taxon>Propionibacteriaceae</taxon>
        <taxon>Microlunatus</taxon>
    </lineage>
</organism>
<sequence length="420" mass="44599">MATQTPTPSTPTPSALTPSALTTGSRALAPDLARGVMLLLIALANTPWYLYATTTSNSSIHPTDGSTLDRVVQFAIITTVDSRVYPMFAFLFGYGIVQMYQRSLDRGADPQAVRRVLRRRHLWMIAIGFLHAALLWMGDIVGAYGIVGLIFTAAFLQRRDRTLLVWAGVLTGLLTLAATAATVGSVFAAQAPPPAEADGFLAWIKDINGIEFWPASILPRLMVWVFLLTFQGLLSLVIPIAALLAFWAARHRVLDEPERHRRLLTTVAVVGIVVGWGGGGVHALQHVGVLPIPDHVSWVFSTTQPLTGLFGGLGYVALFGLVAAALARRGPTVGPVTTAVTAVGKRSLSAYLAQSVLCAPLLSAWGLGLGAVLGSAGAAALAIGVWLVTLTGCSLLERRGRRGPADWLLRRLAYGRSAGS</sequence>
<reference evidence="4" key="1">
    <citation type="journal article" date="2019" name="Int. J. Syst. Evol. Microbiol.">
        <title>The Global Catalogue of Microorganisms (GCM) 10K type strain sequencing project: providing services to taxonomists for standard genome sequencing and annotation.</title>
        <authorList>
            <consortium name="The Broad Institute Genomics Platform"/>
            <consortium name="The Broad Institute Genome Sequencing Center for Infectious Disease"/>
            <person name="Wu L."/>
            <person name="Ma J."/>
        </authorList>
    </citation>
    <scope>NUCLEOTIDE SEQUENCE [LARGE SCALE GENOMIC DNA]</scope>
    <source>
        <strain evidence="4">JCM 16548</strain>
    </source>
</reference>
<gene>
    <name evidence="3" type="ORF">GCM10022204_01100</name>
</gene>
<dbReference type="InterPro" id="IPR007349">
    <property type="entry name" value="DUF418"/>
</dbReference>
<keyword evidence="1" id="KW-1133">Transmembrane helix</keyword>
<dbReference type="Proteomes" id="UP001500051">
    <property type="component" value="Unassembled WGS sequence"/>
</dbReference>
<accession>A0ABP7CGE9</accession>
<feature type="transmembrane region" description="Helical" evidence="1">
    <location>
        <begin position="221"/>
        <end position="249"/>
    </location>
</feature>
<feature type="transmembrane region" description="Helical" evidence="1">
    <location>
        <begin position="117"/>
        <end position="134"/>
    </location>
</feature>
<name>A0ABP7CGE9_9ACTN</name>
<feature type="domain" description="DUF418" evidence="2">
    <location>
        <begin position="248"/>
        <end position="415"/>
    </location>
</feature>
<evidence type="ECO:0000259" key="2">
    <source>
        <dbReference type="Pfam" id="PF04235"/>
    </source>
</evidence>
<protein>
    <submittedName>
        <fullName evidence="3">DUF418 domain-containing protein</fullName>
    </submittedName>
</protein>
<feature type="transmembrane region" description="Helical" evidence="1">
    <location>
        <begin position="261"/>
        <end position="285"/>
    </location>
</feature>
<comment type="caution">
    <text evidence="3">The sequence shown here is derived from an EMBL/GenBank/DDBJ whole genome shotgun (WGS) entry which is preliminary data.</text>
</comment>
<evidence type="ECO:0000256" key="1">
    <source>
        <dbReference type="SAM" id="Phobius"/>
    </source>
</evidence>
<feature type="transmembrane region" description="Helical" evidence="1">
    <location>
        <begin position="32"/>
        <end position="51"/>
    </location>
</feature>
<dbReference type="InterPro" id="IPR052529">
    <property type="entry name" value="Bact_Transport_Assoc"/>
</dbReference>
<keyword evidence="1" id="KW-0812">Transmembrane</keyword>
<keyword evidence="4" id="KW-1185">Reference proteome</keyword>
<feature type="transmembrane region" description="Helical" evidence="1">
    <location>
        <begin position="373"/>
        <end position="396"/>
    </location>
</feature>
<dbReference type="PANTHER" id="PTHR30590:SF2">
    <property type="entry name" value="INNER MEMBRANE PROTEIN"/>
    <property type="match status" value="1"/>
</dbReference>
<evidence type="ECO:0000313" key="3">
    <source>
        <dbReference type="EMBL" id="GAA3690026.1"/>
    </source>
</evidence>
<keyword evidence="1" id="KW-0472">Membrane</keyword>